<proteinExistence type="predicted"/>
<protein>
    <submittedName>
        <fullName evidence="1">Uncharacterized protein</fullName>
    </submittedName>
</protein>
<evidence type="ECO:0000313" key="1">
    <source>
        <dbReference type="EMBL" id="MBI2877396.1"/>
    </source>
</evidence>
<accession>A0A932CQH5</accession>
<name>A0A932CQH5_UNCTE</name>
<dbReference type="Proteomes" id="UP000769766">
    <property type="component" value="Unassembled WGS sequence"/>
</dbReference>
<reference evidence="1" key="1">
    <citation type="submission" date="2020-07" db="EMBL/GenBank/DDBJ databases">
        <title>Huge and variable diversity of episymbiotic CPR bacteria and DPANN archaea in groundwater ecosystems.</title>
        <authorList>
            <person name="He C.Y."/>
            <person name="Keren R."/>
            <person name="Whittaker M."/>
            <person name="Farag I.F."/>
            <person name="Doudna J."/>
            <person name="Cate J.H.D."/>
            <person name="Banfield J.F."/>
        </authorList>
    </citation>
    <scope>NUCLEOTIDE SEQUENCE</scope>
    <source>
        <strain evidence="1">NC_groundwater_672_Ag_B-0.1um_62_36</strain>
    </source>
</reference>
<dbReference type="EMBL" id="JACPRF010000333">
    <property type="protein sequence ID" value="MBI2877396.1"/>
    <property type="molecule type" value="Genomic_DNA"/>
</dbReference>
<evidence type="ECO:0000313" key="2">
    <source>
        <dbReference type="Proteomes" id="UP000769766"/>
    </source>
</evidence>
<organism evidence="1 2">
    <name type="scientific">Tectimicrobiota bacterium</name>
    <dbReference type="NCBI Taxonomy" id="2528274"/>
    <lineage>
        <taxon>Bacteria</taxon>
        <taxon>Pseudomonadati</taxon>
        <taxon>Nitrospinota/Tectimicrobiota group</taxon>
        <taxon>Candidatus Tectimicrobiota</taxon>
    </lineage>
</organism>
<sequence>MPTLTLTDEQVVELVRQLSPERKRAVLLALAEDARARREARLEYAETQLRCLAAERGLNWDAMSEEEREAFVDDLVHEDRRCAG</sequence>
<gene>
    <name evidence="1" type="ORF">HYY20_10985</name>
</gene>
<comment type="caution">
    <text evidence="1">The sequence shown here is derived from an EMBL/GenBank/DDBJ whole genome shotgun (WGS) entry which is preliminary data.</text>
</comment>
<dbReference type="AlphaFoldDB" id="A0A932CQH5"/>